<evidence type="ECO:0000313" key="2">
    <source>
        <dbReference type="Proteomes" id="UP000011770"/>
    </source>
</evidence>
<comment type="caution">
    <text evidence="1">The sequence shown here is derived from an EMBL/GenBank/DDBJ whole genome shotgun (WGS) entry which is preliminary data.</text>
</comment>
<dbReference type="EMBL" id="AHOR02000022">
    <property type="protein sequence ID" value="EMF82481.1"/>
    <property type="molecule type" value="Genomic_DNA"/>
</dbReference>
<sequence>METFGNFTLLFIHSNYKEKITLGASLFPNSAILLYSIVSGSEWAQSRKNGSQCFKTEIYY</sequence>
<reference evidence="1 2" key="1">
    <citation type="submission" date="2013-01" db="EMBL/GenBank/DDBJ databases">
        <authorList>
            <person name="Harkins D.M."/>
            <person name="Durkin A.S."/>
            <person name="Brinkac L.M."/>
            <person name="Haft D.H."/>
            <person name="Selengut J.D."/>
            <person name="Sanka R."/>
            <person name="DePew J."/>
            <person name="Purushe J."/>
            <person name="Tulsiani S.M."/>
            <person name="Graham G.C."/>
            <person name="Burns M.-A."/>
            <person name="Dohnt M.F."/>
            <person name="Smythe L.D."/>
            <person name="McKay D.B."/>
            <person name="Craig S.B."/>
            <person name="Vinetz J.M."/>
            <person name="Sutton G.G."/>
            <person name="Nierman W.C."/>
            <person name="Fouts D.E."/>
        </authorList>
    </citation>
    <scope>NUCLEOTIDE SEQUENCE [LARGE SCALE GENOMIC DNA]</scope>
    <source>
        <strain evidence="1 2">LT2116</strain>
    </source>
</reference>
<gene>
    <name evidence="1" type="ORF">LEP1GSC188_0241</name>
</gene>
<dbReference type="AlphaFoldDB" id="M3H000"/>
<protein>
    <submittedName>
        <fullName evidence="1">Uncharacterized protein</fullName>
    </submittedName>
</protein>
<name>M3H000_9LEPT</name>
<dbReference type="Proteomes" id="UP000011770">
    <property type="component" value="Unassembled WGS sequence"/>
</dbReference>
<proteinExistence type="predicted"/>
<evidence type="ECO:0000313" key="1">
    <source>
        <dbReference type="EMBL" id="EMF82481.1"/>
    </source>
</evidence>
<organism evidence="1 2">
    <name type="scientific">Leptospira weilii serovar Topaz str. LT2116</name>
    <dbReference type="NCBI Taxonomy" id="1088540"/>
    <lineage>
        <taxon>Bacteria</taxon>
        <taxon>Pseudomonadati</taxon>
        <taxon>Spirochaetota</taxon>
        <taxon>Spirochaetia</taxon>
        <taxon>Leptospirales</taxon>
        <taxon>Leptospiraceae</taxon>
        <taxon>Leptospira</taxon>
    </lineage>
</organism>
<accession>M3H000</accession>